<organism evidence="6 7">
    <name type="scientific">Argiope bruennichi</name>
    <name type="common">Wasp spider</name>
    <name type="synonym">Aranea bruennichi</name>
    <dbReference type="NCBI Taxonomy" id="94029"/>
    <lineage>
        <taxon>Eukaryota</taxon>
        <taxon>Metazoa</taxon>
        <taxon>Ecdysozoa</taxon>
        <taxon>Arthropoda</taxon>
        <taxon>Chelicerata</taxon>
        <taxon>Arachnida</taxon>
        <taxon>Araneae</taxon>
        <taxon>Araneomorphae</taxon>
        <taxon>Entelegynae</taxon>
        <taxon>Araneoidea</taxon>
        <taxon>Araneidae</taxon>
        <taxon>Argiope</taxon>
    </lineage>
</organism>
<gene>
    <name evidence="6" type="ORF">HNY73_002382</name>
</gene>
<dbReference type="InterPro" id="IPR038545">
    <property type="entry name" value="Znf_DBF_sf"/>
</dbReference>
<dbReference type="GO" id="GO:0005634">
    <property type="term" value="C:nucleus"/>
    <property type="evidence" value="ECO:0007669"/>
    <property type="project" value="UniProtKB-ARBA"/>
</dbReference>
<keyword evidence="3" id="KW-0862">Zinc</keyword>
<evidence type="ECO:0000313" key="6">
    <source>
        <dbReference type="EMBL" id="KAF8794395.1"/>
    </source>
</evidence>
<keyword evidence="1" id="KW-0479">Metal-binding</keyword>
<keyword evidence="2 4" id="KW-0863">Zinc-finger</keyword>
<comment type="caution">
    <text evidence="6">The sequence shown here is derived from an EMBL/GenBank/DDBJ whole genome shotgun (WGS) entry which is preliminary data.</text>
</comment>
<accession>A0A8T0FVT9</accession>
<evidence type="ECO:0000256" key="4">
    <source>
        <dbReference type="PROSITE-ProRule" id="PRU00600"/>
    </source>
</evidence>
<protein>
    <submittedName>
        <fullName evidence="6">Protein DBF4 like protein</fullName>
    </submittedName>
</protein>
<dbReference type="InterPro" id="IPR006572">
    <property type="entry name" value="Znf_DBF"/>
</dbReference>
<evidence type="ECO:0000259" key="5">
    <source>
        <dbReference type="PROSITE" id="PS51265"/>
    </source>
</evidence>
<dbReference type="EMBL" id="JABXBU010000002">
    <property type="protein sequence ID" value="KAF8794395.1"/>
    <property type="molecule type" value="Genomic_DNA"/>
</dbReference>
<feature type="domain" description="DBF4-type" evidence="5">
    <location>
        <begin position="251"/>
        <end position="300"/>
    </location>
</feature>
<sequence>MNMCPSYKRKLPPELCLKGQVYFIWSSPQTLQIASEKIPVLGGRIEAFLSKQITTILIENTYVVAAQQFCNDLTFRASYAPHTIVGSSYGHPGVLYNLPSTSRGYKFLTSTNTSSYDNILLFARQWEIPILELSNFLSSIEPFVKSISTINHTTKKNQNISNLTGCFIKFECYHKKFRPCYKMFSNDPERLMPLRNANVLIKAENCNVILDKPTGPRQLHPNHMDLNNRLQYRAQDSKPTVKDKKLPKLKPKEENNYCECCRTHFNDLKTHIKSANHQKFVSNEKNYESVNNILKMLPSPQEFIQKHQIPDQASNIVLFNGNVMHNKNTSLMADLPIPLNMHIKNESPIHLNVHDKQPEEIILPLNRNIKKDESPSPLNLHINQKEEIKQESPATHMEPSPLSNDNSVKSEIDVVGIKPDSPLNDDIVDCKDLCLPGVTNELLLESCAVDPILDKTNTATLAQLCIKNFENCWMENIDNLPDMDDMMFDDNIFDFDDCKSKADENECPDQENFSPEMNSPAFASGISTDLKPQSNANTSIPVNNAIDLKDAHVKVEEAVNSLDAFSPICKRDTKYPKSLSPPNLGFNESLINDKININKNFDMKSNAGPFYIDKTNINVSPSCSNPIPVKVSEQMFSSESSDDENENLISNALNMINSNSDNEMKTDRDNFEDISKSMLQQEEHISVGNLKESGSSDIELNGLQNSGYSPVSNLGARNSIKCDISSANSPTLPCVSSPIINVAVSNQNNKEISYSDSTLVSCASYIEMMSRSPPERVCVSSTVSNPVVNIDISNQNIKEMTCAESNVMPVNFSKIVNRSSAEGISTCNAISNPVMNTDLSTCSMNEIASTNSNAMPLDFSKVINQNSCERNTVSNPIINVDVSDQNIKGMACMDNHAMPIDFSNASNNQNPAGKVNASDTISSPVDVDMSDQSIKEMAFNDNNINLDEFENVINRNALERTNVLASDLANQNQMVSNSYLDAINHIRHQLDNEIRNSAFSNVSSVSMSDGINSPVAINSALPRRNMVGNSTSDNVEMSLMKNTEGICVNNSETAGVIPSEISNKDLSCNSVCYPLQTQTNNIMSGYICNVQQTCTESFKPLSVRNSVQNCVKKMDAHSISINKRISDDTRHRDSFCDYNKEKNSQSLEKMSCNSSEQDAHTKKEILMMQSHSPCTKAQSFEDTPKTKIPHKKNTRKLRKLPSLWSVSILPGKGLKLKFTCLQPESLVTVESDEEGAQPVKHRECK</sequence>
<dbReference type="GO" id="GO:0008270">
    <property type="term" value="F:zinc ion binding"/>
    <property type="evidence" value="ECO:0007669"/>
    <property type="project" value="UniProtKB-KW"/>
</dbReference>
<evidence type="ECO:0000256" key="2">
    <source>
        <dbReference type="ARBA" id="ARBA00022771"/>
    </source>
</evidence>
<proteinExistence type="predicted"/>
<dbReference type="AlphaFoldDB" id="A0A8T0FVT9"/>
<dbReference type="Pfam" id="PF07535">
    <property type="entry name" value="zf-DBF"/>
    <property type="match status" value="1"/>
</dbReference>
<name>A0A8T0FVT9_ARGBR</name>
<dbReference type="GO" id="GO:0003676">
    <property type="term" value="F:nucleic acid binding"/>
    <property type="evidence" value="ECO:0007669"/>
    <property type="project" value="InterPro"/>
</dbReference>
<evidence type="ECO:0000256" key="1">
    <source>
        <dbReference type="ARBA" id="ARBA00022723"/>
    </source>
</evidence>
<dbReference type="FunFam" id="6.10.250.3410:FF:000001">
    <property type="entry name" value="Protein DBF4 homolog A"/>
    <property type="match status" value="1"/>
</dbReference>
<evidence type="ECO:0000256" key="3">
    <source>
        <dbReference type="ARBA" id="ARBA00022833"/>
    </source>
</evidence>
<reference evidence="6" key="1">
    <citation type="journal article" date="2020" name="bioRxiv">
        <title>Chromosome-level reference genome of the European wasp spider Argiope bruennichi: a resource for studies on range expansion and evolutionary adaptation.</title>
        <authorList>
            <person name="Sheffer M.M."/>
            <person name="Hoppe A."/>
            <person name="Krehenwinkel H."/>
            <person name="Uhl G."/>
            <person name="Kuss A.W."/>
            <person name="Jensen L."/>
            <person name="Jensen C."/>
            <person name="Gillespie R.G."/>
            <person name="Hoff K.J."/>
            <person name="Prost S."/>
        </authorList>
    </citation>
    <scope>NUCLEOTIDE SEQUENCE</scope>
</reference>
<dbReference type="Gene3D" id="6.10.250.3410">
    <property type="entry name" value="DBF zinc finger"/>
    <property type="match status" value="1"/>
</dbReference>
<dbReference type="Proteomes" id="UP000807504">
    <property type="component" value="Unassembled WGS sequence"/>
</dbReference>
<evidence type="ECO:0000313" key="7">
    <source>
        <dbReference type="Proteomes" id="UP000807504"/>
    </source>
</evidence>
<dbReference type="SMART" id="SM00586">
    <property type="entry name" value="ZnF_DBF"/>
    <property type="match status" value="1"/>
</dbReference>
<reference evidence="6" key="2">
    <citation type="submission" date="2020-06" db="EMBL/GenBank/DDBJ databases">
        <authorList>
            <person name="Sheffer M."/>
        </authorList>
    </citation>
    <scope>NUCLEOTIDE SEQUENCE</scope>
</reference>
<dbReference type="PROSITE" id="PS51265">
    <property type="entry name" value="ZF_DBF4"/>
    <property type="match status" value="1"/>
</dbReference>
<keyword evidence="7" id="KW-1185">Reference proteome</keyword>